<dbReference type="InterPro" id="IPR043768">
    <property type="entry name" value="DUF5714"/>
</dbReference>
<dbReference type="Proteomes" id="UP001303587">
    <property type="component" value="Chromosome"/>
</dbReference>
<feature type="domain" description="DUF5714" evidence="1">
    <location>
        <begin position="59"/>
        <end position="231"/>
    </location>
</feature>
<protein>
    <recommendedName>
        <fullName evidence="1">DUF5714 domain-containing protein</fullName>
    </recommendedName>
</protein>
<name>A0AA96VB57_9EURY</name>
<proteinExistence type="predicted"/>
<dbReference type="Pfam" id="PF18978">
    <property type="entry name" value="DUF5714"/>
    <property type="match status" value="1"/>
</dbReference>
<dbReference type="RefSeq" id="WP_338102965.1">
    <property type="nucleotide sequence ID" value="NZ_CP131060.1"/>
</dbReference>
<evidence type="ECO:0000259" key="1">
    <source>
        <dbReference type="Pfam" id="PF18978"/>
    </source>
</evidence>
<evidence type="ECO:0000313" key="3">
    <source>
        <dbReference type="Proteomes" id="UP001303587"/>
    </source>
</evidence>
<reference evidence="2 3" key="1">
    <citation type="submission" date="2023-07" db="EMBL/GenBank/DDBJ databases">
        <title>Closed genoem sequence of Methanosarcinaceae archaeon Ac7.</title>
        <authorList>
            <person name="Poehlein A."/>
            <person name="Protasov E."/>
            <person name="Platt K."/>
            <person name="Reeh H."/>
            <person name="Daniel R."/>
            <person name="Brune A."/>
        </authorList>
    </citation>
    <scope>NUCLEOTIDE SEQUENCE [LARGE SCALE GENOMIC DNA]</scope>
    <source>
        <strain evidence="2 3">Ac7</strain>
    </source>
</reference>
<dbReference type="AlphaFoldDB" id="A0AA96VB57"/>
<sequence length="240" mass="26340">MENKISGCFICGKSLKYFKPAKTFSCAVCQKTFESEVACEDGHFVCNDCHAQKGIAAITFYALNSRSKDPVLIAFEMMKSPAVNMHGPEHHYLVPAALLAAYRNSGGNIDLNESLATARQRAKNVPGGICGFWGSCGAAIGTGIFVSVATKATPLSENEWSLANRMTAQSLNDISKNGGPRCCKRDSCLAVLQAVRFSEEHLGVFMEKPERIQCEFYMNNKECKKEKCIFYAGFPKYPSD</sequence>
<organism evidence="2 3">
    <name type="scientific">Methanolapillus millepedarum</name>
    <dbReference type="NCBI Taxonomy" id="3028296"/>
    <lineage>
        <taxon>Archaea</taxon>
        <taxon>Methanobacteriati</taxon>
        <taxon>Methanobacteriota</taxon>
        <taxon>Stenosarchaea group</taxon>
        <taxon>Methanomicrobia</taxon>
        <taxon>Methanosarcinales</taxon>
        <taxon>Methanosarcinaceae</taxon>
        <taxon>Methanolapillus</taxon>
    </lineage>
</organism>
<accession>A0AA96VB57</accession>
<dbReference type="GeneID" id="89229551"/>
<evidence type="ECO:0000313" key="2">
    <source>
        <dbReference type="EMBL" id="WNY24901.1"/>
    </source>
</evidence>
<gene>
    <name evidence="2" type="ORF">MsAc7_04300</name>
</gene>
<dbReference type="EMBL" id="CP131060">
    <property type="protein sequence ID" value="WNY24901.1"/>
    <property type="molecule type" value="Genomic_DNA"/>
</dbReference>
<keyword evidence="3" id="KW-1185">Reference proteome</keyword>